<sequence length="342" mass="38047">MHWTSIFLAFIARWTVTAASAHRKLFIDSDLFSDVDDAGALLLALTHNNVDVLGLNINYPSTYSGLAASSLLGYYGHSDVPLGVKRPISNDTYFDDYIFQNGEYASKVAYHWRDNSSLPWLDASATWDPVELYRKVLSEQDDHSVTIASIGFLDNLSGLLSSSADAYSKLSGKDLITAKVREFVVMGGSYPSGSEYNFFGYNATAVAHVVNNWPGPMTFLGGSLGERVMSGARLTVEGPDGDPVRAAYQWYTGYNTTRPSWDPLTILYAIEGLSRVFRFGNDGGHNYVFPNGSNEWRKESKDEAQHYLDLRVSDTEAGTILDNYFQWGAEKAKYQCKKHLEL</sequence>
<dbReference type="InterPro" id="IPR001910">
    <property type="entry name" value="Inosine/uridine_hydrolase_dom"/>
</dbReference>
<reference evidence="4 5" key="1">
    <citation type="submission" date="2015-09" db="EMBL/GenBank/DDBJ databases">
        <title>Draft genome of a European isolate of the apple canker pathogen Neonectria ditissima.</title>
        <authorList>
            <person name="Gomez-Cortecero A."/>
            <person name="Harrison R.J."/>
            <person name="Armitage A.D."/>
        </authorList>
    </citation>
    <scope>NUCLEOTIDE SEQUENCE [LARGE SCALE GENOMIC DNA]</scope>
    <source>
        <strain evidence="4 5">R09/05</strain>
    </source>
</reference>
<gene>
    <name evidence="4" type="ORF">AK830_g2</name>
</gene>
<dbReference type="STRING" id="78410.A0A0P7BWM9"/>
<dbReference type="Pfam" id="PF01156">
    <property type="entry name" value="IU_nuc_hydro"/>
    <property type="match status" value="1"/>
</dbReference>
<organism evidence="4 5">
    <name type="scientific">Neonectria ditissima</name>
    <dbReference type="NCBI Taxonomy" id="78410"/>
    <lineage>
        <taxon>Eukaryota</taxon>
        <taxon>Fungi</taxon>
        <taxon>Dikarya</taxon>
        <taxon>Ascomycota</taxon>
        <taxon>Pezizomycotina</taxon>
        <taxon>Sordariomycetes</taxon>
        <taxon>Hypocreomycetidae</taxon>
        <taxon>Hypocreales</taxon>
        <taxon>Nectriaceae</taxon>
        <taxon>Neonectria</taxon>
    </lineage>
</organism>
<dbReference type="EMBL" id="LKCW01000001">
    <property type="protein sequence ID" value="KPM46376.1"/>
    <property type="molecule type" value="Genomic_DNA"/>
</dbReference>
<protein>
    <recommendedName>
        <fullName evidence="3">Inosine/uridine-preferring nucleoside hydrolase domain-containing protein</fullName>
    </recommendedName>
</protein>
<keyword evidence="2" id="KW-0732">Signal</keyword>
<comment type="caution">
    <text evidence="4">The sequence shown here is derived from an EMBL/GenBank/DDBJ whole genome shotgun (WGS) entry which is preliminary data.</text>
</comment>
<dbReference type="Proteomes" id="UP000050424">
    <property type="component" value="Unassembled WGS sequence"/>
</dbReference>
<dbReference type="PANTHER" id="PTHR43264:SF1">
    <property type="entry name" value="INOSINE_URIDINE-PREFERRING NUCLEOSIDE HYDROLASE DOMAIN-CONTAINING PROTEIN"/>
    <property type="match status" value="1"/>
</dbReference>
<feature type="signal peptide" evidence="2">
    <location>
        <begin position="1"/>
        <end position="19"/>
    </location>
</feature>
<proteinExistence type="inferred from homology"/>
<evidence type="ECO:0000256" key="2">
    <source>
        <dbReference type="SAM" id="SignalP"/>
    </source>
</evidence>
<feature type="chain" id="PRO_5006136333" description="Inosine/uridine-preferring nucleoside hydrolase domain-containing protein" evidence="2">
    <location>
        <begin position="20"/>
        <end position="342"/>
    </location>
</feature>
<dbReference type="AlphaFoldDB" id="A0A0P7BWM9"/>
<evidence type="ECO:0000259" key="3">
    <source>
        <dbReference type="Pfam" id="PF01156"/>
    </source>
</evidence>
<accession>A0A0P7BWM9</accession>
<dbReference type="SUPFAM" id="SSF53590">
    <property type="entry name" value="Nucleoside hydrolase"/>
    <property type="match status" value="1"/>
</dbReference>
<feature type="domain" description="Inosine/uridine-preferring nucleoside hydrolase" evidence="3">
    <location>
        <begin position="26"/>
        <end position="300"/>
    </location>
</feature>
<dbReference type="InterPro" id="IPR036452">
    <property type="entry name" value="Ribo_hydro-like"/>
</dbReference>
<dbReference type="PANTHER" id="PTHR43264">
    <property type="match status" value="1"/>
</dbReference>
<name>A0A0P7BWM9_9HYPO</name>
<keyword evidence="5" id="KW-1185">Reference proteome</keyword>
<dbReference type="OrthoDB" id="187522at2759"/>
<dbReference type="Gene3D" id="3.90.245.10">
    <property type="entry name" value="Ribonucleoside hydrolase-like"/>
    <property type="match status" value="1"/>
</dbReference>
<dbReference type="GO" id="GO:0016799">
    <property type="term" value="F:hydrolase activity, hydrolyzing N-glycosyl compounds"/>
    <property type="evidence" value="ECO:0007669"/>
    <property type="project" value="InterPro"/>
</dbReference>
<evidence type="ECO:0000256" key="1">
    <source>
        <dbReference type="ARBA" id="ARBA00009176"/>
    </source>
</evidence>
<comment type="similarity">
    <text evidence="1">Belongs to the IUNH family.</text>
</comment>
<evidence type="ECO:0000313" key="5">
    <source>
        <dbReference type="Proteomes" id="UP000050424"/>
    </source>
</evidence>
<evidence type="ECO:0000313" key="4">
    <source>
        <dbReference type="EMBL" id="KPM46376.1"/>
    </source>
</evidence>